<protein>
    <submittedName>
        <fullName evidence="1">Kazal domain protein</fullName>
    </submittedName>
</protein>
<feature type="non-terminal residue" evidence="1">
    <location>
        <position position="52"/>
    </location>
</feature>
<proteinExistence type="predicted"/>
<sequence>MRHWIIIIAFFLVACEDTAEKICIDESKINPDGICPEVWDPVLGCDEKIYSN</sequence>
<evidence type="ECO:0000313" key="2">
    <source>
        <dbReference type="Proteomes" id="UP000257706"/>
    </source>
</evidence>
<reference evidence="1 2" key="1">
    <citation type="journal article" date="2018" name="Nat. Biotechnol.">
        <title>A standardized bacterial taxonomy based on genome phylogeny substantially revises the tree of life.</title>
        <authorList>
            <person name="Parks D.H."/>
            <person name="Chuvochina M."/>
            <person name="Waite D.W."/>
            <person name="Rinke C."/>
            <person name="Skarshewski A."/>
            <person name="Chaumeil P.A."/>
            <person name="Hugenholtz P."/>
        </authorList>
    </citation>
    <scope>NUCLEOTIDE SEQUENCE [LARGE SCALE GENOMIC DNA]</scope>
    <source>
        <strain evidence="1">UBA8739</strain>
    </source>
</reference>
<dbReference type="EMBL" id="DMAI01000301">
    <property type="protein sequence ID" value="HAE49359.1"/>
    <property type="molecule type" value="Genomic_DNA"/>
</dbReference>
<dbReference type="AlphaFoldDB" id="A0A3B9IQ72"/>
<evidence type="ECO:0000313" key="1">
    <source>
        <dbReference type="EMBL" id="HAE49359.1"/>
    </source>
</evidence>
<name>A0A3B9IQ72_9PROT</name>
<accession>A0A3B9IQ72</accession>
<dbReference type="Proteomes" id="UP000257706">
    <property type="component" value="Unassembled WGS sequence"/>
</dbReference>
<gene>
    <name evidence="1" type="ORF">DCK97_18235</name>
</gene>
<dbReference type="PROSITE" id="PS51257">
    <property type="entry name" value="PROKAR_LIPOPROTEIN"/>
    <property type="match status" value="1"/>
</dbReference>
<comment type="caution">
    <text evidence="1">The sequence shown here is derived from an EMBL/GenBank/DDBJ whole genome shotgun (WGS) entry which is preliminary data.</text>
</comment>
<organism evidence="1 2">
    <name type="scientific">Tistrella mobilis</name>
    <dbReference type="NCBI Taxonomy" id="171437"/>
    <lineage>
        <taxon>Bacteria</taxon>
        <taxon>Pseudomonadati</taxon>
        <taxon>Pseudomonadota</taxon>
        <taxon>Alphaproteobacteria</taxon>
        <taxon>Geminicoccales</taxon>
        <taxon>Geminicoccaceae</taxon>
        <taxon>Tistrella</taxon>
    </lineage>
</organism>